<evidence type="ECO:0000313" key="3">
    <source>
        <dbReference type="EMBL" id="MCH1627772.1"/>
    </source>
</evidence>
<keyword evidence="1" id="KW-0145">Chemotaxis</keyword>
<accession>A0AAW5ECY8</accession>
<dbReference type="Proteomes" id="UP001431131">
    <property type="component" value="Unassembled WGS sequence"/>
</dbReference>
<dbReference type="InterPro" id="IPR038756">
    <property type="entry name" value="CheX-like"/>
</dbReference>
<keyword evidence="4" id="KW-1185">Reference proteome</keyword>
<evidence type="ECO:0000256" key="1">
    <source>
        <dbReference type="ARBA" id="ARBA00022500"/>
    </source>
</evidence>
<proteinExistence type="predicted"/>
<organism evidence="3 4">
    <name type="scientific">Fredinandcohnia quinoae</name>
    <dbReference type="NCBI Taxonomy" id="2918902"/>
    <lineage>
        <taxon>Bacteria</taxon>
        <taxon>Bacillati</taxon>
        <taxon>Bacillota</taxon>
        <taxon>Bacilli</taxon>
        <taxon>Bacillales</taxon>
        <taxon>Bacillaceae</taxon>
        <taxon>Fredinandcohnia</taxon>
    </lineage>
</organism>
<name>A0AAW5ECY8_9BACI</name>
<evidence type="ECO:0000259" key="2">
    <source>
        <dbReference type="Pfam" id="PF13690"/>
    </source>
</evidence>
<dbReference type="EMBL" id="JAKTTI010000054">
    <property type="protein sequence ID" value="MCH1627772.1"/>
    <property type="molecule type" value="Genomic_DNA"/>
</dbReference>
<sequence>MGLSVNNRNQTIMELLNGTFQAIGEVVPIKHRIDKPRLLGDALNIQFGVLIGFIGDIRGKLVINGDVPVFGSIGEAMFGMAVEGEMLSSFTGELGNMIAGRLSTNISENGIKTDITSPTVMKGDTTLSGFEKALAVTIDFQNTGNMSIYLLLDK</sequence>
<dbReference type="RefSeq" id="WP_240257691.1">
    <property type="nucleotide sequence ID" value="NZ_JAKTTI010000054.1"/>
</dbReference>
<dbReference type="PANTHER" id="PTHR39452">
    <property type="entry name" value="CHEY-P PHOSPHATASE CHEX"/>
    <property type="match status" value="1"/>
</dbReference>
<reference evidence="3" key="1">
    <citation type="submission" date="2022-02" db="EMBL/GenBank/DDBJ databases">
        <title>Fredinandcohnia quinoae sp. nov. isolated from Chenopodium quinoa seeds.</title>
        <authorList>
            <person name="Saati-Santamaria Z."/>
            <person name="Flores-Felix J.D."/>
            <person name="Igual J.M."/>
            <person name="Velazquez E."/>
            <person name="Garcia-Fraile P."/>
            <person name="Martinez-Molina E."/>
        </authorList>
    </citation>
    <scope>NUCLEOTIDE SEQUENCE</scope>
    <source>
        <strain evidence="3">SECRCQ15</strain>
    </source>
</reference>
<comment type="caution">
    <text evidence="3">The sequence shown here is derived from an EMBL/GenBank/DDBJ whole genome shotgun (WGS) entry which is preliminary data.</text>
</comment>
<dbReference type="CDD" id="cd17906">
    <property type="entry name" value="CheX"/>
    <property type="match status" value="1"/>
</dbReference>
<dbReference type="InterPro" id="IPR028051">
    <property type="entry name" value="CheX-like_dom"/>
</dbReference>
<gene>
    <name evidence="3" type="ORF">MJG50_20765</name>
</gene>
<feature type="domain" description="Chemotaxis phosphatase CheX-like" evidence="2">
    <location>
        <begin position="48"/>
        <end position="126"/>
    </location>
</feature>
<protein>
    <submittedName>
        <fullName evidence="3">Chemotaxis protein CheX</fullName>
    </submittedName>
</protein>
<dbReference type="Gene3D" id="3.40.1550.10">
    <property type="entry name" value="CheC-like"/>
    <property type="match status" value="1"/>
</dbReference>
<dbReference type="PANTHER" id="PTHR39452:SF1">
    <property type="entry name" value="CHEY-P PHOSPHATASE CHEX"/>
    <property type="match status" value="1"/>
</dbReference>
<dbReference type="Pfam" id="PF13690">
    <property type="entry name" value="CheX"/>
    <property type="match status" value="1"/>
</dbReference>
<evidence type="ECO:0000313" key="4">
    <source>
        <dbReference type="Proteomes" id="UP001431131"/>
    </source>
</evidence>
<dbReference type="GO" id="GO:0006935">
    <property type="term" value="P:chemotaxis"/>
    <property type="evidence" value="ECO:0007669"/>
    <property type="project" value="UniProtKB-KW"/>
</dbReference>
<dbReference type="SUPFAM" id="SSF103039">
    <property type="entry name" value="CheC-like"/>
    <property type="match status" value="1"/>
</dbReference>
<dbReference type="AlphaFoldDB" id="A0AAW5ECY8"/>
<dbReference type="InterPro" id="IPR028976">
    <property type="entry name" value="CheC-like_sf"/>
</dbReference>